<feature type="transmembrane region" description="Helical" evidence="1">
    <location>
        <begin position="147"/>
        <end position="168"/>
    </location>
</feature>
<evidence type="ECO:0000313" key="2">
    <source>
        <dbReference type="EMBL" id="NOL48888.1"/>
    </source>
</evidence>
<feature type="transmembrane region" description="Helical" evidence="1">
    <location>
        <begin position="27"/>
        <end position="44"/>
    </location>
</feature>
<reference evidence="2 3" key="1">
    <citation type="submission" date="2020-05" db="EMBL/GenBank/DDBJ databases">
        <authorList>
            <person name="Niu N."/>
        </authorList>
    </citation>
    <scope>NUCLEOTIDE SEQUENCE [LARGE SCALE GENOMIC DNA]</scope>
    <source>
        <strain evidence="2 3">LMG10982</strain>
    </source>
</reference>
<feature type="transmembrane region" description="Helical" evidence="1">
    <location>
        <begin position="93"/>
        <end position="116"/>
    </location>
</feature>
<keyword evidence="1" id="KW-1133">Transmembrane helix</keyword>
<evidence type="ECO:0000256" key="1">
    <source>
        <dbReference type="SAM" id="Phobius"/>
    </source>
</evidence>
<keyword evidence="3" id="KW-1185">Reference proteome</keyword>
<dbReference type="Proteomes" id="UP000541421">
    <property type="component" value="Unassembled WGS sequence"/>
</dbReference>
<accession>A0A7Y4L8I2</accession>
<dbReference type="AlphaFoldDB" id="A0A7Y4L8I2"/>
<name>A0A7Y4L8I2_9BURK</name>
<sequence>MTTISSYGPSAAFRWIKQGWRLYTKQFVRMTLLFMCAFSAVMMLSYLPLIGLLCSLLGMPLIQMLLFNAAFGTRLRGYFKSDDLAQKLRGSRIWSRLILASLLLTLITFVLLNFTLPSMPISMEAFMDLSSAQMQTMLEQTFTPSTMATSIVVMLVFYILTFWIYPLICWEDMRVVQAFMQSFKISMSNALPISLMVIFFGVIAVLGVLITSMLSWIMPYLVLVVLLFGINILMVAFYMSLFCSYMEILYGENQSI</sequence>
<organism evidence="2 3">
    <name type="scientific">Pelistega europaea</name>
    <dbReference type="NCBI Taxonomy" id="106147"/>
    <lineage>
        <taxon>Bacteria</taxon>
        <taxon>Pseudomonadati</taxon>
        <taxon>Pseudomonadota</taxon>
        <taxon>Betaproteobacteria</taxon>
        <taxon>Burkholderiales</taxon>
        <taxon>Alcaligenaceae</taxon>
        <taxon>Pelistega</taxon>
    </lineage>
</organism>
<dbReference type="RefSeq" id="WP_171587880.1">
    <property type="nucleotide sequence ID" value="NZ_JABGBO010000002.1"/>
</dbReference>
<keyword evidence="1" id="KW-0812">Transmembrane</keyword>
<dbReference type="EMBL" id="JABGBO010000002">
    <property type="protein sequence ID" value="NOL48888.1"/>
    <property type="molecule type" value="Genomic_DNA"/>
</dbReference>
<gene>
    <name evidence="2" type="ORF">HKX40_01860</name>
</gene>
<feature type="transmembrane region" description="Helical" evidence="1">
    <location>
        <begin position="189"/>
        <end position="210"/>
    </location>
</feature>
<evidence type="ECO:0008006" key="4">
    <source>
        <dbReference type="Google" id="ProtNLM"/>
    </source>
</evidence>
<evidence type="ECO:0000313" key="3">
    <source>
        <dbReference type="Proteomes" id="UP000541421"/>
    </source>
</evidence>
<keyword evidence="1" id="KW-0472">Membrane</keyword>
<protein>
    <recommendedName>
        <fullName evidence="4">Transmembrane protein</fullName>
    </recommendedName>
</protein>
<comment type="caution">
    <text evidence="2">The sequence shown here is derived from an EMBL/GenBank/DDBJ whole genome shotgun (WGS) entry which is preliminary data.</text>
</comment>
<proteinExistence type="predicted"/>
<feature type="transmembrane region" description="Helical" evidence="1">
    <location>
        <begin position="50"/>
        <end position="72"/>
    </location>
</feature>
<feature type="transmembrane region" description="Helical" evidence="1">
    <location>
        <begin position="216"/>
        <end position="239"/>
    </location>
</feature>